<dbReference type="GO" id="GO:0016020">
    <property type="term" value="C:membrane"/>
    <property type="evidence" value="ECO:0007669"/>
    <property type="project" value="UniProtKB-SubCell"/>
</dbReference>
<evidence type="ECO:0000313" key="8">
    <source>
        <dbReference type="Proteomes" id="UP001321473"/>
    </source>
</evidence>
<reference evidence="7 8" key="1">
    <citation type="journal article" date="2023" name="Arcadia Sci">
        <title>De novo assembly of a long-read Amblyomma americanum tick genome.</title>
        <authorList>
            <person name="Chou S."/>
            <person name="Poskanzer K.E."/>
            <person name="Rollins M."/>
            <person name="Thuy-Boun P.S."/>
        </authorList>
    </citation>
    <scope>NUCLEOTIDE SEQUENCE [LARGE SCALE GENOMIC DNA]</scope>
    <source>
        <strain evidence="7">F_SG_1</strain>
        <tissue evidence="7">Salivary glands</tissue>
    </source>
</reference>
<feature type="transmembrane region" description="Helical" evidence="5">
    <location>
        <begin position="191"/>
        <end position="212"/>
    </location>
</feature>
<organism evidence="7 8">
    <name type="scientific">Amblyomma americanum</name>
    <name type="common">Lone star tick</name>
    <dbReference type="NCBI Taxonomy" id="6943"/>
    <lineage>
        <taxon>Eukaryota</taxon>
        <taxon>Metazoa</taxon>
        <taxon>Ecdysozoa</taxon>
        <taxon>Arthropoda</taxon>
        <taxon>Chelicerata</taxon>
        <taxon>Arachnida</taxon>
        <taxon>Acari</taxon>
        <taxon>Parasitiformes</taxon>
        <taxon>Ixodida</taxon>
        <taxon>Ixodoidea</taxon>
        <taxon>Ixodidae</taxon>
        <taxon>Amblyomminae</taxon>
        <taxon>Amblyomma</taxon>
    </lineage>
</organism>
<evidence type="ECO:0000256" key="5">
    <source>
        <dbReference type="SAM" id="Phobius"/>
    </source>
</evidence>
<dbReference type="InterPro" id="IPR036259">
    <property type="entry name" value="MFS_trans_sf"/>
</dbReference>
<keyword evidence="4 5" id="KW-0472">Membrane</keyword>
<dbReference type="Pfam" id="PF07690">
    <property type="entry name" value="MFS_1"/>
    <property type="match status" value="1"/>
</dbReference>
<dbReference type="EMBL" id="JARKHS020010820">
    <property type="protein sequence ID" value="KAK8778382.1"/>
    <property type="molecule type" value="Genomic_DNA"/>
</dbReference>
<comment type="caution">
    <text evidence="7">The sequence shown here is derived from an EMBL/GenBank/DDBJ whole genome shotgun (WGS) entry which is preliminary data.</text>
</comment>
<keyword evidence="3 5" id="KW-1133">Transmembrane helix</keyword>
<evidence type="ECO:0000256" key="3">
    <source>
        <dbReference type="ARBA" id="ARBA00022989"/>
    </source>
</evidence>
<feature type="transmembrane region" description="Helical" evidence="5">
    <location>
        <begin position="12"/>
        <end position="29"/>
    </location>
</feature>
<dbReference type="SUPFAM" id="SSF103473">
    <property type="entry name" value="MFS general substrate transporter"/>
    <property type="match status" value="1"/>
</dbReference>
<feature type="transmembrane region" description="Helical" evidence="5">
    <location>
        <begin position="161"/>
        <end position="179"/>
    </location>
</feature>
<dbReference type="Proteomes" id="UP001321473">
    <property type="component" value="Unassembled WGS sequence"/>
</dbReference>
<comment type="subcellular location">
    <subcellularLocation>
        <location evidence="1">Membrane</location>
        <topology evidence="1">Multi-pass membrane protein</topology>
    </subcellularLocation>
</comment>
<dbReference type="Gene3D" id="1.20.1250.20">
    <property type="entry name" value="MFS general substrate transporter like domains"/>
    <property type="match status" value="1"/>
</dbReference>
<feature type="transmembrane region" description="Helical" evidence="5">
    <location>
        <begin position="250"/>
        <end position="270"/>
    </location>
</feature>
<protein>
    <recommendedName>
        <fullName evidence="6">Major facilitator superfamily (MFS) profile domain-containing protein</fullName>
    </recommendedName>
</protein>
<evidence type="ECO:0000256" key="2">
    <source>
        <dbReference type="ARBA" id="ARBA00022692"/>
    </source>
</evidence>
<feature type="domain" description="Major facilitator superfamily (MFS) profile" evidence="6">
    <location>
        <begin position="12"/>
        <end position="299"/>
    </location>
</feature>
<proteinExistence type="predicted"/>
<sequence>MAVSSVDTVLDRLSLIHAGIFLFAFIRGLPVTWNLMMPVFVAPAAVDFRCTDDVDRAANWTSASTSQLWSNSSLNIEGDDAEQCSRPVGIQNSEKRSVNVSELCTSWVYNRSLYGKTVTEEWNMVCGDRWMIHSVQSTYLAGMVVGSVASSHISDWFGRKWTITGGLLLSLGASASTAFSTSAAMYYTSRFVMAVGTCGYADVIYTLIMETVSPGHRYMSTMTMDSGWTTGMLLLPWLHYLAREWRATQLYAALPLVPLLALSWLAMSALQASVTCSQLNSGPQQPFCSASCSEFALHD</sequence>
<dbReference type="PANTHER" id="PTHR24064">
    <property type="entry name" value="SOLUTE CARRIER FAMILY 22 MEMBER"/>
    <property type="match status" value="1"/>
</dbReference>
<evidence type="ECO:0000256" key="4">
    <source>
        <dbReference type="ARBA" id="ARBA00023136"/>
    </source>
</evidence>
<keyword evidence="2 5" id="KW-0812">Transmembrane</keyword>
<dbReference type="InterPro" id="IPR020846">
    <property type="entry name" value="MFS_dom"/>
</dbReference>
<dbReference type="AlphaFoldDB" id="A0AAQ4EUN4"/>
<dbReference type="GO" id="GO:0022857">
    <property type="term" value="F:transmembrane transporter activity"/>
    <property type="evidence" value="ECO:0007669"/>
    <property type="project" value="InterPro"/>
</dbReference>
<evidence type="ECO:0000313" key="7">
    <source>
        <dbReference type="EMBL" id="KAK8778382.1"/>
    </source>
</evidence>
<evidence type="ECO:0000259" key="6">
    <source>
        <dbReference type="PROSITE" id="PS50850"/>
    </source>
</evidence>
<dbReference type="InterPro" id="IPR011701">
    <property type="entry name" value="MFS"/>
</dbReference>
<dbReference type="PROSITE" id="PS50850">
    <property type="entry name" value="MFS"/>
    <property type="match status" value="1"/>
</dbReference>
<feature type="transmembrane region" description="Helical" evidence="5">
    <location>
        <begin position="218"/>
        <end position="238"/>
    </location>
</feature>
<name>A0AAQ4EUN4_AMBAM</name>
<keyword evidence="8" id="KW-1185">Reference proteome</keyword>
<evidence type="ECO:0000256" key="1">
    <source>
        <dbReference type="ARBA" id="ARBA00004141"/>
    </source>
</evidence>
<gene>
    <name evidence="7" type="ORF">V5799_020277</name>
</gene>
<accession>A0AAQ4EUN4</accession>